<dbReference type="PANTHER" id="PTHR30502:SF0">
    <property type="entry name" value="PHOSPHOENOLPYRUVATE CARBOXYLASE FAMILY PROTEIN"/>
    <property type="match status" value="1"/>
</dbReference>
<dbReference type="InterPro" id="IPR005000">
    <property type="entry name" value="Aldolase/citrate-lyase_domain"/>
</dbReference>
<dbReference type="SUPFAM" id="SSF51621">
    <property type="entry name" value="Phosphoenolpyruvate/pyruvate domain"/>
    <property type="match status" value="1"/>
</dbReference>
<proteinExistence type="inferred from homology"/>
<dbReference type="Gene3D" id="3.20.20.60">
    <property type="entry name" value="Phosphoenolpyruvate-binding domains"/>
    <property type="match status" value="1"/>
</dbReference>
<dbReference type="InterPro" id="IPR050251">
    <property type="entry name" value="HpcH-HpaI_aldolase"/>
</dbReference>
<evidence type="ECO:0000256" key="4">
    <source>
        <dbReference type="SAM" id="MobiDB-lite"/>
    </source>
</evidence>
<sequence length="286" mass="30222">MYSATSSGQTTGSGVSDGNETPQTLSGLIQKKKVLAGCGLASGNVWCSQIIARSGFDWVLIDMEHAPICPEKATAITQAVVAASAGQCIPIIRTPSHGVEWVKWALDCGAAGIIVPMINNGAEAERVVQHALYPPHGQRSFGPFLAPFADTDRTSDVAKYLTKRVPQLAIILMIESAEGVRHAEEILSVKGVTGCFIGSFDLRQSLGLQGGDGEEPVFVEALEKVLSIGRRLNLAVGTVAMSEAAAKRKTEMGFSFLLSGTDMFFLAAGAERNLGQCVRGVRSAEV</sequence>
<dbReference type="PANTHER" id="PTHR30502">
    <property type="entry name" value="2-KETO-3-DEOXY-L-RHAMNONATE ALDOLASE"/>
    <property type="match status" value="1"/>
</dbReference>
<dbReference type="Pfam" id="PF03328">
    <property type="entry name" value="HpcH_HpaI"/>
    <property type="match status" value="1"/>
</dbReference>
<dbReference type="GO" id="GO:0016832">
    <property type="term" value="F:aldehyde-lyase activity"/>
    <property type="evidence" value="ECO:0007669"/>
    <property type="project" value="TreeGrafter"/>
</dbReference>
<keyword evidence="2" id="KW-0479">Metal-binding</keyword>
<organism evidence="6 7">
    <name type="scientific">Fonsecaea pedrosoi CBS 271.37</name>
    <dbReference type="NCBI Taxonomy" id="1442368"/>
    <lineage>
        <taxon>Eukaryota</taxon>
        <taxon>Fungi</taxon>
        <taxon>Dikarya</taxon>
        <taxon>Ascomycota</taxon>
        <taxon>Pezizomycotina</taxon>
        <taxon>Eurotiomycetes</taxon>
        <taxon>Chaetothyriomycetidae</taxon>
        <taxon>Chaetothyriales</taxon>
        <taxon>Herpotrichiellaceae</taxon>
        <taxon>Fonsecaea</taxon>
    </lineage>
</organism>
<feature type="region of interest" description="Disordered" evidence="4">
    <location>
        <begin position="1"/>
        <end position="22"/>
    </location>
</feature>
<evidence type="ECO:0000256" key="3">
    <source>
        <dbReference type="ARBA" id="ARBA00023239"/>
    </source>
</evidence>
<dbReference type="InterPro" id="IPR040442">
    <property type="entry name" value="Pyrv_kinase-like_dom_sf"/>
</dbReference>
<protein>
    <submittedName>
        <fullName evidence="6">Unplaced genomic scaffold supercont1.2, whole genome shotgun sequence</fullName>
    </submittedName>
</protein>
<evidence type="ECO:0000313" key="6">
    <source>
        <dbReference type="EMBL" id="KIW84521.1"/>
    </source>
</evidence>
<dbReference type="InterPro" id="IPR015813">
    <property type="entry name" value="Pyrv/PenolPyrv_kinase-like_dom"/>
</dbReference>
<dbReference type="GO" id="GO:0046872">
    <property type="term" value="F:metal ion binding"/>
    <property type="evidence" value="ECO:0007669"/>
    <property type="project" value="UniProtKB-KW"/>
</dbReference>
<dbReference type="GO" id="GO:0005737">
    <property type="term" value="C:cytoplasm"/>
    <property type="evidence" value="ECO:0007669"/>
    <property type="project" value="TreeGrafter"/>
</dbReference>
<keyword evidence="3" id="KW-0456">Lyase</keyword>
<dbReference type="GeneID" id="25303261"/>
<dbReference type="VEuPathDB" id="FungiDB:Z517_03771"/>
<evidence type="ECO:0000256" key="2">
    <source>
        <dbReference type="ARBA" id="ARBA00022723"/>
    </source>
</evidence>
<gene>
    <name evidence="6" type="ORF">Z517_03771</name>
</gene>
<reference evidence="6 7" key="1">
    <citation type="submission" date="2015-01" db="EMBL/GenBank/DDBJ databases">
        <title>The Genome Sequence of Fonsecaea pedrosoi CBS 271.37.</title>
        <authorList>
            <consortium name="The Broad Institute Genomics Platform"/>
            <person name="Cuomo C."/>
            <person name="de Hoog S."/>
            <person name="Gorbushina A."/>
            <person name="Stielow B."/>
            <person name="Teixiera M."/>
            <person name="Abouelleil A."/>
            <person name="Chapman S.B."/>
            <person name="Priest M."/>
            <person name="Young S.K."/>
            <person name="Wortman J."/>
            <person name="Nusbaum C."/>
            <person name="Birren B."/>
        </authorList>
    </citation>
    <scope>NUCLEOTIDE SEQUENCE [LARGE SCALE GENOMIC DNA]</scope>
    <source>
        <strain evidence="6 7">CBS 271.37</strain>
    </source>
</reference>
<name>A0A0D2E3E2_9EURO</name>
<keyword evidence="7" id="KW-1185">Reference proteome</keyword>
<dbReference type="HOGENOM" id="CLU_059964_2_1_1"/>
<comment type="similarity">
    <text evidence="1">Belongs to the HpcH/HpaI aldolase family.</text>
</comment>
<dbReference type="RefSeq" id="XP_013288329.1">
    <property type="nucleotide sequence ID" value="XM_013432875.1"/>
</dbReference>
<evidence type="ECO:0000259" key="5">
    <source>
        <dbReference type="Pfam" id="PF03328"/>
    </source>
</evidence>
<accession>A0A0D2E3E2</accession>
<dbReference type="OrthoDB" id="1621678at2759"/>
<feature type="compositionally biased region" description="Low complexity" evidence="4">
    <location>
        <begin position="1"/>
        <end position="16"/>
    </location>
</feature>
<evidence type="ECO:0000313" key="7">
    <source>
        <dbReference type="Proteomes" id="UP000053029"/>
    </source>
</evidence>
<evidence type="ECO:0000256" key="1">
    <source>
        <dbReference type="ARBA" id="ARBA00005568"/>
    </source>
</evidence>
<dbReference type="AlphaFoldDB" id="A0A0D2E3E2"/>
<dbReference type="STRING" id="1442368.A0A0D2E3E2"/>
<dbReference type="Proteomes" id="UP000053029">
    <property type="component" value="Unassembled WGS sequence"/>
</dbReference>
<feature type="domain" description="HpcH/HpaI aldolase/citrate lyase" evidence="5">
    <location>
        <begin position="42"/>
        <end position="264"/>
    </location>
</feature>
<dbReference type="EMBL" id="KN846970">
    <property type="protein sequence ID" value="KIW84521.1"/>
    <property type="molecule type" value="Genomic_DNA"/>
</dbReference>